<comment type="caution">
    <text evidence="6">The sequence shown here is derived from an EMBL/GenBank/DDBJ whole genome shotgun (WGS) entry which is preliminary data.</text>
</comment>
<evidence type="ECO:0000313" key="6">
    <source>
        <dbReference type="EMBL" id="KAG4418687.1"/>
    </source>
</evidence>
<dbReference type="Gene3D" id="4.10.240.10">
    <property type="entry name" value="Zn(2)-C6 fungal-type DNA-binding domain"/>
    <property type="match status" value="1"/>
</dbReference>
<dbReference type="GO" id="GO:0003677">
    <property type="term" value="F:DNA binding"/>
    <property type="evidence" value="ECO:0007669"/>
    <property type="project" value="InterPro"/>
</dbReference>
<keyword evidence="7" id="KW-1185">Reference proteome</keyword>
<sequence>MPAENIHNNGRARQRRTRAVTCCLECRRRKIKCDKSDPCSQCLAYSQPCIFPESPKVTVKSRAKARPKRTSSSAESPDKNVEPDIVQYGENETNYGEYDQQTEESEVDSSLQIGKMCISERIGGLFRPYLLTALSRISEASSNSRHYSSHSKNASSVSCAWHKPNSLCPSSSFLFLGHEADVDKFLLTNPQADLLYCRFFEAVDPLAHIFHKPTFYSREQFFSVIEAGNRAWSTDAAIVSCVCFAAAVSLDGLQVQTHFQFGKQMLVDKLMKNAEKALHAAQFMTTSKIKVLQAFTVYLIPQCRGEISRSHSVLVGALVRLAQCINCHKAVSGVQDLRSHTQALLWHQILFLEIRTGEAQGPLPTERTDELPLPLNVDDHGPFNVPSSIMAWTDSSFSIIRYECYEIHRLIFRGRVAVEHNDITIQELLEAVDRRKKEVIAKHDAILDSCVPIQQCAKTVMKLLLARCDGMTLTGQLHRFEDVSVQVQMKARLLNACLDICECGAILEQSPFLAKFSWYSGTYQQYHSAITLLMEIWHHPTLPQRDRICSMIDHVFGIQYGWVVEDRVIEILRLLMRSLESYLDLRKVRKREIPPAASSLGLQHIQDASSWIVNDPASSWQDITIMSEDWSWAAYGTTDDLWNDPGLALPDISANESLTLGIVNMPHEIQQ</sequence>
<dbReference type="Pfam" id="PF00172">
    <property type="entry name" value="Zn_clus"/>
    <property type="match status" value="1"/>
</dbReference>
<dbReference type="CDD" id="cd00067">
    <property type="entry name" value="GAL4"/>
    <property type="match status" value="1"/>
</dbReference>
<organism evidence="6 7">
    <name type="scientific">Cadophora malorum</name>
    <dbReference type="NCBI Taxonomy" id="108018"/>
    <lineage>
        <taxon>Eukaryota</taxon>
        <taxon>Fungi</taxon>
        <taxon>Dikarya</taxon>
        <taxon>Ascomycota</taxon>
        <taxon>Pezizomycotina</taxon>
        <taxon>Leotiomycetes</taxon>
        <taxon>Helotiales</taxon>
        <taxon>Ploettnerulaceae</taxon>
        <taxon>Cadophora</taxon>
    </lineage>
</organism>
<dbReference type="GO" id="GO:0005634">
    <property type="term" value="C:nucleus"/>
    <property type="evidence" value="ECO:0007669"/>
    <property type="project" value="UniProtKB-SubCell"/>
</dbReference>
<dbReference type="InterPro" id="IPR007219">
    <property type="entry name" value="XnlR_reg_dom"/>
</dbReference>
<keyword evidence="2" id="KW-0479">Metal-binding</keyword>
<dbReference type="GO" id="GO:0008270">
    <property type="term" value="F:zinc ion binding"/>
    <property type="evidence" value="ECO:0007669"/>
    <property type="project" value="InterPro"/>
</dbReference>
<dbReference type="PANTHER" id="PTHR31001">
    <property type="entry name" value="UNCHARACTERIZED TRANSCRIPTIONAL REGULATORY PROTEIN"/>
    <property type="match status" value="1"/>
</dbReference>
<dbReference type="InterPro" id="IPR001138">
    <property type="entry name" value="Zn2Cys6_DnaBD"/>
</dbReference>
<dbReference type="InterPro" id="IPR036864">
    <property type="entry name" value="Zn2-C6_fun-type_DNA-bd_sf"/>
</dbReference>
<evidence type="ECO:0000259" key="5">
    <source>
        <dbReference type="PROSITE" id="PS50048"/>
    </source>
</evidence>
<feature type="region of interest" description="Disordered" evidence="4">
    <location>
        <begin position="56"/>
        <end position="85"/>
    </location>
</feature>
<evidence type="ECO:0000313" key="7">
    <source>
        <dbReference type="Proteomes" id="UP000664132"/>
    </source>
</evidence>
<dbReference type="CDD" id="cd12148">
    <property type="entry name" value="fungal_TF_MHR"/>
    <property type="match status" value="1"/>
</dbReference>
<gene>
    <name evidence="6" type="ORF">IFR04_008223</name>
</gene>
<dbReference type="SUPFAM" id="SSF57701">
    <property type="entry name" value="Zn2/Cys6 DNA-binding domain"/>
    <property type="match status" value="1"/>
</dbReference>
<feature type="domain" description="Zn(2)-C6 fungal-type" evidence="5">
    <location>
        <begin position="22"/>
        <end position="51"/>
    </location>
</feature>
<reference evidence="6" key="1">
    <citation type="submission" date="2021-02" db="EMBL/GenBank/DDBJ databases">
        <title>Genome sequence Cadophora malorum strain M34.</title>
        <authorList>
            <person name="Stefanovic E."/>
            <person name="Vu D."/>
            <person name="Scully C."/>
            <person name="Dijksterhuis J."/>
            <person name="Roader J."/>
            <person name="Houbraken J."/>
        </authorList>
    </citation>
    <scope>NUCLEOTIDE SEQUENCE</scope>
    <source>
        <strain evidence="6">M34</strain>
    </source>
</reference>
<dbReference type="PANTHER" id="PTHR31001:SF40">
    <property type="entry name" value="ZN(II)2CYS6 TRANSCRIPTION FACTOR (EUROFUNG)"/>
    <property type="match status" value="1"/>
</dbReference>
<feature type="compositionally biased region" description="Basic residues" evidence="4">
    <location>
        <begin position="59"/>
        <end position="69"/>
    </location>
</feature>
<evidence type="ECO:0000256" key="2">
    <source>
        <dbReference type="ARBA" id="ARBA00022723"/>
    </source>
</evidence>
<dbReference type="InterPro" id="IPR050613">
    <property type="entry name" value="Sec_Metabolite_Reg"/>
</dbReference>
<evidence type="ECO:0000256" key="4">
    <source>
        <dbReference type="SAM" id="MobiDB-lite"/>
    </source>
</evidence>
<dbReference type="GO" id="GO:0000981">
    <property type="term" value="F:DNA-binding transcription factor activity, RNA polymerase II-specific"/>
    <property type="evidence" value="ECO:0007669"/>
    <property type="project" value="InterPro"/>
</dbReference>
<accession>A0A8H7TFG4</accession>
<dbReference type="PROSITE" id="PS50048">
    <property type="entry name" value="ZN2_CY6_FUNGAL_2"/>
    <property type="match status" value="1"/>
</dbReference>
<comment type="subcellular location">
    <subcellularLocation>
        <location evidence="1">Nucleus</location>
    </subcellularLocation>
</comment>
<dbReference type="SMART" id="SM00066">
    <property type="entry name" value="GAL4"/>
    <property type="match status" value="1"/>
</dbReference>
<evidence type="ECO:0000256" key="3">
    <source>
        <dbReference type="ARBA" id="ARBA00023242"/>
    </source>
</evidence>
<proteinExistence type="predicted"/>
<keyword evidence="3" id="KW-0539">Nucleus</keyword>
<dbReference type="Pfam" id="PF04082">
    <property type="entry name" value="Fungal_trans"/>
    <property type="match status" value="1"/>
</dbReference>
<dbReference type="Proteomes" id="UP000664132">
    <property type="component" value="Unassembled WGS sequence"/>
</dbReference>
<dbReference type="OrthoDB" id="424974at2759"/>
<dbReference type="AlphaFoldDB" id="A0A8H7TFG4"/>
<dbReference type="EMBL" id="JAFJYH010000123">
    <property type="protein sequence ID" value="KAG4418687.1"/>
    <property type="molecule type" value="Genomic_DNA"/>
</dbReference>
<dbReference type="GO" id="GO:0006351">
    <property type="term" value="P:DNA-templated transcription"/>
    <property type="evidence" value="ECO:0007669"/>
    <property type="project" value="InterPro"/>
</dbReference>
<name>A0A8H7TFG4_9HELO</name>
<protein>
    <recommendedName>
        <fullName evidence="5">Zn(2)-C6 fungal-type domain-containing protein</fullName>
    </recommendedName>
</protein>
<evidence type="ECO:0000256" key="1">
    <source>
        <dbReference type="ARBA" id="ARBA00004123"/>
    </source>
</evidence>